<dbReference type="Gene3D" id="3.40.50.720">
    <property type="entry name" value="NAD(P)-binding Rossmann-like Domain"/>
    <property type="match status" value="1"/>
</dbReference>
<feature type="domain" description="NAD-dependent epimerase/dehydratase" evidence="1">
    <location>
        <begin position="3"/>
        <end position="227"/>
    </location>
</feature>
<organism evidence="2 3">
    <name type="scientific">Deinococcus malanensis</name>
    <dbReference type="NCBI Taxonomy" id="1706855"/>
    <lineage>
        <taxon>Bacteria</taxon>
        <taxon>Thermotogati</taxon>
        <taxon>Deinococcota</taxon>
        <taxon>Deinococci</taxon>
        <taxon>Deinococcales</taxon>
        <taxon>Deinococcaceae</taxon>
        <taxon>Deinococcus</taxon>
    </lineage>
</organism>
<dbReference type="InterPro" id="IPR051783">
    <property type="entry name" value="NAD(P)-dependent_oxidoreduct"/>
</dbReference>
<name>A0ABQ2EZ06_9DEIO</name>
<dbReference type="InterPro" id="IPR036291">
    <property type="entry name" value="NAD(P)-bd_dom_sf"/>
</dbReference>
<dbReference type="PANTHER" id="PTHR48079">
    <property type="entry name" value="PROTEIN YEEZ"/>
    <property type="match status" value="1"/>
</dbReference>
<proteinExistence type="predicted"/>
<gene>
    <name evidence="2" type="ORF">GCM10008955_30550</name>
</gene>
<evidence type="ECO:0000259" key="1">
    <source>
        <dbReference type="Pfam" id="PF01370"/>
    </source>
</evidence>
<evidence type="ECO:0000313" key="3">
    <source>
        <dbReference type="Proteomes" id="UP000647587"/>
    </source>
</evidence>
<reference evidence="3" key="1">
    <citation type="journal article" date="2019" name="Int. J. Syst. Evol. Microbiol.">
        <title>The Global Catalogue of Microorganisms (GCM) 10K type strain sequencing project: providing services to taxonomists for standard genome sequencing and annotation.</title>
        <authorList>
            <consortium name="The Broad Institute Genomics Platform"/>
            <consortium name="The Broad Institute Genome Sequencing Center for Infectious Disease"/>
            <person name="Wu L."/>
            <person name="Ma J."/>
        </authorList>
    </citation>
    <scope>NUCLEOTIDE SEQUENCE [LARGE SCALE GENOMIC DNA]</scope>
    <source>
        <strain evidence="3">JCM 30331</strain>
    </source>
</reference>
<evidence type="ECO:0000313" key="2">
    <source>
        <dbReference type="EMBL" id="GGK34424.1"/>
    </source>
</evidence>
<dbReference type="SUPFAM" id="SSF51735">
    <property type="entry name" value="NAD(P)-binding Rossmann-fold domains"/>
    <property type="match status" value="1"/>
</dbReference>
<protein>
    <submittedName>
        <fullName evidence="2">Dihydroflavonol-4-reductase</fullName>
    </submittedName>
</protein>
<keyword evidence="3" id="KW-1185">Reference proteome</keyword>
<dbReference type="Pfam" id="PF01370">
    <property type="entry name" value="Epimerase"/>
    <property type="match status" value="1"/>
</dbReference>
<dbReference type="Proteomes" id="UP000647587">
    <property type="component" value="Unassembled WGS sequence"/>
</dbReference>
<dbReference type="InterPro" id="IPR001509">
    <property type="entry name" value="Epimerase_deHydtase"/>
</dbReference>
<accession>A0ABQ2EZ06</accession>
<dbReference type="PANTHER" id="PTHR48079:SF6">
    <property type="entry name" value="NAD(P)-BINDING DOMAIN-CONTAINING PROTEIN-RELATED"/>
    <property type="match status" value="1"/>
</dbReference>
<sequence>MRVFVTGATGFIGRRVVHQLLQRHHHVTALVRHPAAATNLRALGVHLVPGDVTRPGGLADTMRGSDWLLHLANRYSLYEPDEQVYQTVNVQGNRNVMTAALEAGVRKVVHVSSIVAFGASPDQPLREDSRVGQHATAYARTKHAGDEVVWEHARQGLKVVMVYPGAVLGPGDPKDTGIWIRQLVRGQQPARVFEAGGFTFVHVDDVAQAIVRAAEREGNAGERYLIGREYLTNGEFVSLVSELSGVPRPKLAFPDWLAHAGAAVCGTVARMTRTPPVLGLSRETALHLAQGFRFGSEKAERELGLTYTPVREALRADIATFHVTREG</sequence>
<comment type="caution">
    <text evidence="2">The sequence shown here is derived from an EMBL/GenBank/DDBJ whole genome shotgun (WGS) entry which is preliminary data.</text>
</comment>
<dbReference type="EMBL" id="BMPP01000014">
    <property type="protein sequence ID" value="GGK34424.1"/>
    <property type="molecule type" value="Genomic_DNA"/>
</dbReference>